<reference evidence="4 5" key="1">
    <citation type="submission" date="2021-03" db="EMBL/GenBank/DDBJ databases">
        <title>Sequencing the genomes of 1000 actinobacteria strains.</title>
        <authorList>
            <person name="Klenk H.-P."/>
        </authorList>
    </citation>
    <scope>NUCLEOTIDE SEQUENCE [LARGE SCALE GENOMIC DNA]</scope>
    <source>
        <strain evidence="4 5">DSM 20168</strain>
    </source>
</reference>
<evidence type="ECO:0000313" key="4">
    <source>
        <dbReference type="EMBL" id="MBP2398828.1"/>
    </source>
</evidence>
<sequence>MEIIELSETWVDQAVELWERTGLTRPWNDPQADTRKALAGTDSTILGLVHGQRLIATAMAGDDGHRGWLYYVAVDPGSQGQGCGQRIVEAAAQWLRTRGTVKVQLMVRTGNDAVTQFYEKLGYERQEVSVLGKRLVP</sequence>
<comment type="caution">
    <text evidence="4">The sequence shown here is derived from an EMBL/GenBank/DDBJ whole genome shotgun (WGS) entry which is preliminary data.</text>
</comment>
<dbReference type="InterPro" id="IPR000182">
    <property type="entry name" value="GNAT_dom"/>
</dbReference>
<evidence type="ECO:0000313" key="5">
    <source>
        <dbReference type="Proteomes" id="UP001195422"/>
    </source>
</evidence>
<keyword evidence="5" id="KW-1185">Reference proteome</keyword>
<proteinExistence type="predicted"/>
<organism evidence="4 5">
    <name type="scientific">Glutamicibacter protophormiae</name>
    <name type="common">Brevibacterium protophormiae</name>
    <dbReference type="NCBI Taxonomy" id="37930"/>
    <lineage>
        <taxon>Bacteria</taxon>
        <taxon>Bacillati</taxon>
        <taxon>Actinomycetota</taxon>
        <taxon>Actinomycetes</taxon>
        <taxon>Micrococcales</taxon>
        <taxon>Micrococcaceae</taxon>
        <taxon>Glutamicibacter</taxon>
    </lineage>
</organism>
<dbReference type="Proteomes" id="UP001195422">
    <property type="component" value="Unassembled WGS sequence"/>
</dbReference>
<dbReference type="InterPro" id="IPR050832">
    <property type="entry name" value="Bact_Acetyltransf"/>
</dbReference>
<dbReference type="InterPro" id="IPR016181">
    <property type="entry name" value="Acyl_CoA_acyltransferase"/>
</dbReference>
<keyword evidence="2" id="KW-0012">Acyltransferase</keyword>
<dbReference type="CDD" id="cd04301">
    <property type="entry name" value="NAT_SF"/>
    <property type="match status" value="1"/>
</dbReference>
<dbReference type="PANTHER" id="PTHR43877">
    <property type="entry name" value="AMINOALKYLPHOSPHONATE N-ACETYLTRANSFERASE-RELATED-RELATED"/>
    <property type="match status" value="1"/>
</dbReference>
<dbReference type="RefSeq" id="WP_188947597.1">
    <property type="nucleotide sequence ID" value="NZ_BMPH01000003.1"/>
</dbReference>
<dbReference type="NCBIfam" id="NF002959">
    <property type="entry name" value="PRK03624.1"/>
    <property type="match status" value="1"/>
</dbReference>
<gene>
    <name evidence="4" type="ORF">JOF39_001909</name>
</gene>
<name>A0ABS4XQP2_GLUPR</name>
<evidence type="ECO:0000256" key="1">
    <source>
        <dbReference type="ARBA" id="ARBA00022679"/>
    </source>
</evidence>
<evidence type="ECO:0000256" key="2">
    <source>
        <dbReference type="ARBA" id="ARBA00023315"/>
    </source>
</evidence>
<protein>
    <submittedName>
        <fullName evidence="4">Ribosomal protein S18 acetylase RimI-like enzyme</fullName>
    </submittedName>
</protein>
<feature type="domain" description="N-acetyltransferase" evidence="3">
    <location>
        <begin position="1"/>
        <end position="137"/>
    </location>
</feature>
<evidence type="ECO:0000259" key="3">
    <source>
        <dbReference type="PROSITE" id="PS51186"/>
    </source>
</evidence>
<dbReference type="Pfam" id="PF00583">
    <property type="entry name" value="Acetyltransf_1"/>
    <property type="match status" value="1"/>
</dbReference>
<dbReference type="PROSITE" id="PS51186">
    <property type="entry name" value="GNAT"/>
    <property type="match status" value="1"/>
</dbReference>
<dbReference type="EMBL" id="JAGIOJ010000001">
    <property type="protein sequence ID" value="MBP2398828.1"/>
    <property type="molecule type" value="Genomic_DNA"/>
</dbReference>
<accession>A0ABS4XQP2</accession>
<dbReference type="Gene3D" id="3.40.630.30">
    <property type="match status" value="1"/>
</dbReference>
<keyword evidence="1" id="KW-0808">Transferase</keyword>
<dbReference type="SUPFAM" id="SSF55729">
    <property type="entry name" value="Acyl-CoA N-acyltransferases (Nat)"/>
    <property type="match status" value="1"/>
</dbReference>